<evidence type="ECO:0000256" key="1">
    <source>
        <dbReference type="SAM" id="MobiDB-lite"/>
    </source>
</evidence>
<feature type="region of interest" description="Disordered" evidence="1">
    <location>
        <begin position="133"/>
        <end position="172"/>
    </location>
</feature>
<gene>
    <name evidence="4" type="primary">Aste57867_3584</name>
    <name evidence="3" type="ORF">As57867_003573</name>
    <name evidence="4" type="ORF">ASTE57867_3584</name>
</gene>
<name>A0A485KFS1_9STRA</name>
<keyword evidence="5" id="KW-1185">Reference proteome</keyword>
<reference evidence="4 5" key="1">
    <citation type="submission" date="2019-03" db="EMBL/GenBank/DDBJ databases">
        <authorList>
            <person name="Gaulin E."/>
            <person name="Dumas B."/>
        </authorList>
    </citation>
    <scope>NUCLEOTIDE SEQUENCE [LARGE SCALE GENOMIC DNA]</scope>
    <source>
        <strain evidence="4">CBS 568.67</strain>
    </source>
</reference>
<dbReference type="EMBL" id="VJMH01000639">
    <property type="protein sequence ID" value="KAF0715068.1"/>
    <property type="molecule type" value="Genomic_DNA"/>
</dbReference>
<keyword evidence="2" id="KW-0732">Signal</keyword>
<evidence type="ECO:0000313" key="3">
    <source>
        <dbReference type="EMBL" id="KAF0715068.1"/>
    </source>
</evidence>
<feature type="compositionally biased region" description="Low complexity" evidence="1">
    <location>
        <begin position="133"/>
        <end position="149"/>
    </location>
</feature>
<evidence type="ECO:0000256" key="2">
    <source>
        <dbReference type="SAM" id="SignalP"/>
    </source>
</evidence>
<feature type="chain" id="PRO_5036116032" evidence="2">
    <location>
        <begin position="21"/>
        <end position="286"/>
    </location>
</feature>
<reference evidence="3" key="2">
    <citation type="submission" date="2019-06" db="EMBL/GenBank/DDBJ databases">
        <title>Genomics analysis of Aphanomyces spp. identifies a new class of oomycete effector associated with host adaptation.</title>
        <authorList>
            <person name="Gaulin E."/>
        </authorList>
    </citation>
    <scope>NUCLEOTIDE SEQUENCE</scope>
    <source>
        <strain evidence="3">CBS 578.67</strain>
    </source>
</reference>
<feature type="compositionally biased region" description="Low complexity" evidence="1">
    <location>
        <begin position="156"/>
        <end position="170"/>
    </location>
</feature>
<evidence type="ECO:0000313" key="4">
    <source>
        <dbReference type="EMBL" id="VFT80745.1"/>
    </source>
</evidence>
<protein>
    <submittedName>
        <fullName evidence="4">Aste57867_3584 protein</fullName>
    </submittedName>
</protein>
<dbReference type="EMBL" id="CAADRA010000639">
    <property type="protein sequence ID" value="VFT80745.1"/>
    <property type="molecule type" value="Genomic_DNA"/>
</dbReference>
<accession>A0A485KFS1</accession>
<evidence type="ECO:0000313" key="5">
    <source>
        <dbReference type="Proteomes" id="UP000332933"/>
    </source>
</evidence>
<proteinExistence type="predicted"/>
<organism evidence="4 5">
    <name type="scientific">Aphanomyces stellatus</name>
    <dbReference type="NCBI Taxonomy" id="120398"/>
    <lineage>
        <taxon>Eukaryota</taxon>
        <taxon>Sar</taxon>
        <taxon>Stramenopiles</taxon>
        <taxon>Oomycota</taxon>
        <taxon>Saprolegniomycetes</taxon>
        <taxon>Saprolegniales</taxon>
        <taxon>Verrucalvaceae</taxon>
        <taxon>Aphanomyces</taxon>
    </lineage>
</organism>
<dbReference type="OrthoDB" id="2157603at2759"/>
<feature type="signal peptide" evidence="2">
    <location>
        <begin position="1"/>
        <end position="20"/>
    </location>
</feature>
<sequence length="286" mass="28983">MLSTAFLATALALVASCVNAQGRMAMPPTPSSSAPATQPSAGACGSCTNCFYAPTNACFLGWTSSQCASVSAYNWCGAAPSTNKCGKCNNCYYAPTDACFIGWTAAQCAQVPQYSWCGDHSVVPTPSSFPTIAPSAKPTPSSYAPAPSSNAPPAPSSAAPAPSSHAPSPSGGSVSQTISWNWFASSTTDCDGSLSKDTLNTGFYIGSEHVPADCGKTATFTFQGHSVTATVMWRTTGGTSYHELSPNAFAKLLGSGANAANFGSAPEFQAAINDPGRVTAVCTGAC</sequence>
<dbReference type="AlphaFoldDB" id="A0A485KFS1"/>
<dbReference type="Proteomes" id="UP000332933">
    <property type="component" value="Unassembled WGS sequence"/>
</dbReference>